<feature type="compositionally biased region" description="Low complexity" evidence="1">
    <location>
        <begin position="247"/>
        <end position="263"/>
    </location>
</feature>
<proteinExistence type="predicted"/>
<evidence type="ECO:0000313" key="2">
    <source>
        <dbReference type="EMBL" id="KAK7869879.1"/>
    </source>
</evidence>
<feature type="compositionally biased region" description="Polar residues" evidence="1">
    <location>
        <begin position="497"/>
        <end position="509"/>
    </location>
</feature>
<feature type="region of interest" description="Disordered" evidence="1">
    <location>
        <begin position="477"/>
        <end position="515"/>
    </location>
</feature>
<protein>
    <submittedName>
        <fullName evidence="2">Uncharacterized protein</fullName>
    </submittedName>
</protein>
<feature type="compositionally biased region" description="Polar residues" evidence="1">
    <location>
        <begin position="298"/>
        <end position="317"/>
    </location>
</feature>
<dbReference type="Proteomes" id="UP001378592">
    <property type="component" value="Unassembled WGS sequence"/>
</dbReference>
<organism evidence="2 3">
    <name type="scientific">Gryllus longicercus</name>
    <dbReference type="NCBI Taxonomy" id="2509291"/>
    <lineage>
        <taxon>Eukaryota</taxon>
        <taxon>Metazoa</taxon>
        <taxon>Ecdysozoa</taxon>
        <taxon>Arthropoda</taxon>
        <taxon>Hexapoda</taxon>
        <taxon>Insecta</taxon>
        <taxon>Pterygota</taxon>
        <taxon>Neoptera</taxon>
        <taxon>Polyneoptera</taxon>
        <taxon>Orthoptera</taxon>
        <taxon>Ensifera</taxon>
        <taxon>Gryllidea</taxon>
        <taxon>Grylloidea</taxon>
        <taxon>Gryllidae</taxon>
        <taxon>Gryllinae</taxon>
        <taxon>Gryllus</taxon>
    </lineage>
</organism>
<reference evidence="2 3" key="1">
    <citation type="submission" date="2024-03" db="EMBL/GenBank/DDBJ databases">
        <title>The genome assembly and annotation of the cricket Gryllus longicercus Weissman &amp; Gray.</title>
        <authorList>
            <person name="Szrajer S."/>
            <person name="Gray D."/>
            <person name="Ylla G."/>
        </authorList>
    </citation>
    <scope>NUCLEOTIDE SEQUENCE [LARGE SCALE GENOMIC DNA]</scope>
    <source>
        <strain evidence="2">DAG 2021-001</strain>
        <tissue evidence="2">Whole body minus gut</tissue>
    </source>
</reference>
<feature type="compositionally biased region" description="Low complexity" evidence="1">
    <location>
        <begin position="105"/>
        <end position="119"/>
    </location>
</feature>
<name>A0AAN9ZCI2_9ORTH</name>
<feature type="compositionally biased region" description="Polar residues" evidence="1">
    <location>
        <begin position="410"/>
        <end position="438"/>
    </location>
</feature>
<feature type="compositionally biased region" description="Low complexity" evidence="1">
    <location>
        <begin position="387"/>
        <end position="407"/>
    </location>
</feature>
<feature type="compositionally biased region" description="Basic residues" evidence="1">
    <location>
        <begin position="85"/>
        <end position="102"/>
    </location>
</feature>
<evidence type="ECO:0000313" key="3">
    <source>
        <dbReference type="Proteomes" id="UP001378592"/>
    </source>
</evidence>
<evidence type="ECO:0000256" key="1">
    <source>
        <dbReference type="SAM" id="MobiDB-lite"/>
    </source>
</evidence>
<feature type="compositionally biased region" description="Low complexity" evidence="1">
    <location>
        <begin position="170"/>
        <end position="205"/>
    </location>
</feature>
<feature type="compositionally biased region" description="Low complexity" evidence="1">
    <location>
        <begin position="477"/>
        <end position="487"/>
    </location>
</feature>
<sequence length="612" mass="64011">MAKQPNSVPGGSVTLLETAGAGTSNTARGKSQACGSRKRLNTSSKHWSSSSGKRFRTNSNSSLVPVDELDSDDEDLYALDVPSHYHNHCNPKGHKSQSKNRKVGTAASRNSSSSLLTISQKKGSRGTSSREGVKRGSCRLSTSSRETATPPVDHRLNRLSAVEEGEDLLLLDSGVESRRNSSVSGSTRSRTNSNNSSCPNQPPSSVLRGSHAPEAKIDNSSGKTAAAARRGGRGGGGGGSSKNYTKTVNSTSVASTRTSTRHSIASKAKVFVDSDQQNLSAPERGSKSNGRSSRSSSVTSATGDDSGSLSSQVQTTKPTRKPAVSASSYIYTRKTCNTPQSSVWSGCSPFHKRGENSNTSTNTPDNSEKGAVKKQYQSSKEFRKRNGNNNIPASASSSNSTNNSWESIYVKNSPSSSVKTYSASSNAARSTPGTQSSVKCYGRGRKRDLTAEATSHISLPAPPAAATTTTTTTTAAVAAASSATSDTQPQPVRRYQLRSQVRLSDTGEPTPSGVPRRLTVVPKKKAKLLILRRILPVEARVPAAAATQEIDVQRQVLPGVVALSRRRCHSCAAAPAASQPRGPALAAVGAHPGPGSCPCLGLPPLLAALGQQ</sequence>
<feature type="region of interest" description="Disordered" evidence="1">
    <location>
        <begin position="1"/>
        <end position="67"/>
    </location>
</feature>
<accession>A0AAN9ZCI2</accession>
<keyword evidence="3" id="KW-1185">Reference proteome</keyword>
<dbReference type="EMBL" id="JAZDUA010000067">
    <property type="protein sequence ID" value="KAK7869879.1"/>
    <property type="molecule type" value="Genomic_DNA"/>
</dbReference>
<gene>
    <name evidence="2" type="ORF">R5R35_006683</name>
</gene>
<feature type="compositionally biased region" description="Polar residues" evidence="1">
    <location>
        <begin position="325"/>
        <end position="345"/>
    </location>
</feature>
<feature type="compositionally biased region" description="Low complexity" evidence="1">
    <location>
        <begin position="356"/>
        <end position="365"/>
    </location>
</feature>
<feature type="compositionally biased region" description="Low complexity" evidence="1">
    <location>
        <begin position="287"/>
        <end position="297"/>
    </location>
</feature>
<dbReference type="AlphaFoldDB" id="A0AAN9ZCI2"/>
<comment type="caution">
    <text evidence="2">The sequence shown here is derived from an EMBL/GenBank/DDBJ whole genome shotgun (WGS) entry which is preliminary data.</text>
</comment>
<feature type="region of interest" description="Disordered" evidence="1">
    <location>
        <begin position="82"/>
        <end position="442"/>
    </location>
</feature>